<protein>
    <submittedName>
        <fullName evidence="2">Uncharacterized protein</fullName>
    </submittedName>
</protein>
<dbReference type="InterPro" id="IPR036561">
    <property type="entry name" value="MAM33_sf"/>
</dbReference>
<evidence type="ECO:0000313" key="3">
    <source>
        <dbReference type="Proteomes" id="UP000541444"/>
    </source>
</evidence>
<feature type="region of interest" description="Disordered" evidence="1">
    <location>
        <begin position="1"/>
        <end position="42"/>
    </location>
</feature>
<keyword evidence="3" id="KW-1185">Reference proteome</keyword>
<dbReference type="InterPro" id="IPR008942">
    <property type="entry name" value="ENTH_VHS"/>
</dbReference>
<accession>A0A7J7M192</accession>
<dbReference type="Gene3D" id="3.10.280.10">
    <property type="entry name" value="Mitochondrial glycoprotein"/>
    <property type="match status" value="1"/>
</dbReference>
<dbReference type="Proteomes" id="UP000541444">
    <property type="component" value="Unassembled WGS sequence"/>
</dbReference>
<proteinExistence type="predicted"/>
<dbReference type="GO" id="GO:0030136">
    <property type="term" value="C:clathrin-coated vesicle"/>
    <property type="evidence" value="ECO:0007669"/>
    <property type="project" value="UniProtKB-SubCell"/>
</dbReference>
<dbReference type="GO" id="GO:0005759">
    <property type="term" value="C:mitochondrial matrix"/>
    <property type="evidence" value="ECO:0007669"/>
    <property type="project" value="InterPro"/>
</dbReference>
<organism evidence="2 3">
    <name type="scientific">Kingdonia uniflora</name>
    <dbReference type="NCBI Taxonomy" id="39325"/>
    <lineage>
        <taxon>Eukaryota</taxon>
        <taxon>Viridiplantae</taxon>
        <taxon>Streptophyta</taxon>
        <taxon>Embryophyta</taxon>
        <taxon>Tracheophyta</taxon>
        <taxon>Spermatophyta</taxon>
        <taxon>Magnoliopsida</taxon>
        <taxon>Ranunculales</taxon>
        <taxon>Circaeasteraceae</taxon>
        <taxon>Kingdonia</taxon>
    </lineage>
</organism>
<evidence type="ECO:0000256" key="1">
    <source>
        <dbReference type="SAM" id="MobiDB-lite"/>
    </source>
</evidence>
<gene>
    <name evidence="2" type="ORF">GIB67_042604</name>
</gene>
<comment type="caution">
    <text evidence="2">The sequence shown here is derived from an EMBL/GenBank/DDBJ whole genome shotgun (WGS) entry which is preliminary data.</text>
</comment>
<dbReference type="AlphaFoldDB" id="A0A7J7M192"/>
<dbReference type="Pfam" id="PF02330">
    <property type="entry name" value="MAM33"/>
    <property type="match status" value="1"/>
</dbReference>
<dbReference type="SUPFAM" id="SSF48464">
    <property type="entry name" value="ENTH/VHS domain"/>
    <property type="match status" value="1"/>
</dbReference>
<dbReference type="GO" id="GO:0005794">
    <property type="term" value="C:Golgi apparatus"/>
    <property type="evidence" value="ECO:0007669"/>
    <property type="project" value="UniProtKB-SubCell"/>
</dbReference>
<dbReference type="OrthoDB" id="278212at2759"/>
<name>A0A7J7M192_9MAGN</name>
<dbReference type="PANTHER" id="PTHR10826">
    <property type="entry name" value="COMPLEMENT COMPONENT 1"/>
    <property type="match status" value="1"/>
</dbReference>
<dbReference type="PANTHER" id="PTHR10826:SF41">
    <property type="entry name" value="MITOCHONDRIAL GLYCOPROTEIN FAMILY PROTEIN"/>
    <property type="match status" value="1"/>
</dbReference>
<dbReference type="EMBL" id="JACGCM010001844">
    <property type="protein sequence ID" value="KAF6148645.1"/>
    <property type="molecule type" value="Genomic_DNA"/>
</dbReference>
<dbReference type="InterPro" id="IPR003428">
    <property type="entry name" value="MAM33"/>
</dbReference>
<sequence>MDDDSSLIKPLIPTPSLEKDELPPPTPRRHPSRGFSYPDLPPPTQQCSYAQTVLNEEATSNEPNPPDAKTMKRLAEASFDIDDYWRVVDVLHRRDLDEGMQKAFYNYLEKRGVDNSFTNFLQDYMIHKDSRECINWLKNIQGFFGK</sequence>
<evidence type="ECO:0000313" key="2">
    <source>
        <dbReference type="EMBL" id="KAF6148645.1"/>
    </source>
</evidence>
<dbReference type="SUPFAM" id="SSF54529">
    <property type="entry name" value="Mitochondrial glycoprotein MAM33-like"/>
    <property type="match status" value="1"/>
</dbReference>
<reference evidence="2 3" key="1">
    <citation type="journal article" date="2020" name="IScience">
        <title>Genome Sequencing of the Endangered Kingdonia uniflora (Circaeasteraceae, Ranunculales) Reveals Potential Mechanisms of Evolutionary Specialization.</title>
        <authorList>
            <person name="Sun Y."/>
            <person name="Deng T."/>
            <person name="Zhang A."/>
            <person name="Moore M.J."/>
            <person name="Landis J.B."/>
            <person name="Lin N."/>
            <person name="Zhang H."/>
            <person name="Zhang X."/>
            <person name="Huang J."/>
            <person name="Zhang X."/>
            <person name="Sun H."/>
            <person name="Wang H."/>
        </authorList>
    </citation>
    <scope>NUCLEOTIDE SEQUENCE [LARGE SCALE GENOMIC DNA]</scope>
    <source>
        <strain evidence="2">TB1705</strain>
        <tissue evidence="2">Leaf</tissue>
    </source>
</reference>